<dbReference type="PROSITE" id="PS00687">
    <property type="entry name" value="ALDEHYDE_DEHYDR_GLU"/>
    <property type="match status" value="1"/>
</dbReference>
<dbReference type="PANTHER" id="PTHR11699">
    <property type="entry name" value="ALDEHYDE DEHYDROGENASE-RELATED"/>
    <property type="match status" value="1"/>
</dbReference>
<dbReference type="InterPro" id="IPR029510">
    <property type="entry name" value="Ald_DH_CS_GLU"/>
</dbReference>
<dbReference type="Gene3D" id="3.40.309.10">
    <property type="entry name" value="Aldehyde Dehydrogenase, Chain A, domain 2"/>
    <property type="match status" value="1"/>
</dbReference>
<dbReference type="InterPro" id="IPR016163">
    <property type="entry name" value="Ald_DH_C"/>
</dbReference>
<feature type="active site" evidence="3">
    <location>
        <position position="270"/>
    </location>
</feature>
<dbReference type="InterPro" id="IPR016161">
    <property type="entry name" value="Ald_DH/histidinol_DH"/>
</dbReference>
<gene>
    <name evidence="6" type="ORF">HANVADRAFT_52867</name>
</gene>
<evidence type="ECO:0000256" key="4">
    <source>
        <dbReference type="RuleBase" id="RU003345"/>
    </source>
</evidence>
<proteinExistence type="inferred from homology"/>
<name>A0A1B7TDQ1_9ASCO</name>
<keyword evidence="2 4" id="KW-0560">Oxidoreductase</keyword>
<evidence type="ECO:0000256" key="3">
    <source>
        <dbReference type="PROSITE-ProRule" id="PRU10007"/>
    </source>
</evidence>
<dbReference type="SUPFAM" id="SSF53720">
    <property type="entry name" value="ALDH-like"/>
    <property type="match status" value="1"/>
</dbReference>
<dbReference type="InterPro" id="IPR016160">
    <property type="entry name" value="Ald_DH_CS_CYS"/>
</dbReference>
<comment type="similarity">
    <text evidence="1 4">Belongs to the aldehyde dehydrogenase family.</text>
</comment>
<dbReference type="FunFam" id="3.40.309.10:FF:000012">
    <property type="entry name" value="Betaine aldehyde dehydrogenase"/>
    <property type="match status" value="1"/>
</dbReference>
<feature type="domain" description="Aldehyde dehydrogenase" evidence="5">
    <location>
        <begin position="41"/>
        <end position="504"/>
    </location>
</feature>
<dbReference type="AlphaFoldDB" id="A0A1B7TDQ1"/>
<protein>
    <submittedName>
        <fullName evidence="6">Aldehyde dehydrogenase</fullName>
    </submittedName>
</protein>
<dbReference type="PROSITE" id="PS00070">
    <property type="entry name" value="ALDEHYDE_DEHYDR_CYS"/>
    <property type="match status" value="1"/>
</dbReference>
<accession>A0A1B7TDQ1</accession>
<dbReference type="InterPro" id="IPR015590">
    <property type="entry name" value="Aldehyde_DH_dom"/>
</dbReference>
<dbReference type="Pfam" id="PF00171">
    <property type="entry name" value="Aldedh"/>
    <property type="match status" value="1"/>
</dbReference>
<evidence type="ECO:0000259" key="5">
    <source>
        <dbReference type="Pfam" id="PF00171"/>
    </source>
</evidence>
<dbReference type="OrthoDB" id="310895at2759"/>
<dbReference type="Proteomes" id="UP000092321">
    <property type="component" value="Unassembled WGS sequence"/>
</dbReference>
<dbReference type="InterPro" id="IPR016162">
    <property type="entry name" value="Ald_DH_N"/>
</dbReference>
<dbReference type="Gene3D" id="3.40.605.10">
    <property type="entry name" value="Aldehyde Dehydrogenase, Chain A, domain 1"/>
    <property type="match status" value="1"/>
</dbReference>
<dbReference type="EMBL" id="LXPE01000013">
    <property type="protein sequence ID" value="OBA26837.1"/>
    <property type="molecule type" value="Genomic_DNA"/>
</dbReference>
<organism evidence="6 7">
    <name type="scientific">Hanseniaspora valbyensis NRRL Y-1626</name>
    <dbReference type="NCBI Taxonomy" id="766949"/>
    <lineage>
        <taxon>Eukaryota</taxon>
        <taxon>Fungi</taxon>
        <taxon>Dikarya</taxon>
        <taxon>Ascomycota</taxon>
        <taxon>Saccharomycotina</taxon>
        <taxon>Saccharomycetes</taxon>
        <taxon>Saccharomycodales</taxon>
        <taxon>Saccharomycodaceae</taxon>
        <taxon>Hanseniaspora</taxon>
    </lineage>
</organism>
<sequence>MSLFKEITLPSGKTYKQPLVSFINNEYTPSSLSNQEMTPDNSIPVYNPATGEKIVDLYEACPKKDVATAISYAKKSFKTWQKVSQSEKRDCFLKLASLVEENKQILMEVESFNSGKPVENNSKYDLEELIDVLRYFAGWIDKLQGSTYLPDDDNMKLTYHQPLGIVGCIIPFNYPLTMMINKFASVAVGNCAIFKPADQTPLSLLFFSQFVKEAGFPPGVFQVLIGKGSTVGNELVISEDIAKIAFTGSTAVGKMIQAKSSVNLKALSLECGGKSPMVVFDDCNLEKAIEWACIGLFSNSGQICSGTSKIYLQKNIYKKFLDGILTHLKENYPVGDPFDEKVVIGPVISKQQYDKIIGYIETSIKEGLTLLTGGVEKPKHLANDEKLKNGYYIQPTIFTGLTDKHTINKEEIFGPVLAIAEFETYDEVIEKCNDNDYGLGSACFTSNLKNAIKFSKDIEAGIVWINSSNDTNTHTPFGGVKQSGNGSRDNGYYTLLDYTNVKAVHINLE</sequence>
<dbReference type="FunFam" id="3.40.605.10:FF:000001">
    <property type="entry name" value="Aldehyde dehydrogenase 1"/>
    <property type="match status" value="1"/>
</dbReference>
<evidence type="ECO:0000256" key="2">
    <source>
        <dbReference type="ARBA" id="ARBA00023002"/>
    </source>
</evidence>
<keyword evidence="7" id="KW-1185">Reference proteome</keyword>
<evidence type="ECO:0000256" key="1">
    <source>
        <dbReference type="ARBA" id="ARBA00009986"/>
    </source>
</evidence>
<comment type="caution">
    <text evidence="6">The sequence shown here is derived from an EMBL/GenBank/DDBJ whole genome shotgun (WGS) entry which is preliminary data.</text>
</comment>
<dbReference type="GO" id="GO:0016620">
    <property type="term" value="F:oxidoreductase activity, acting on the aldehyde or oxo group of donors, NAD or NADP as acceptor"/>
    <property type="evidence" value="ECO:0007669"/>
    <property type="project" value="InterPro"/>
</dbReference>
<evidence type="ECO:0000313" key="6">
    <source>
        <dbReference type="EMBL" id="OBA26837.1"/>
    </source>
</evidence>
<dbReference type="GO" id="GO:0019752">
    <property type="term" value="P:carboxylic acid metabolic process"/>
    <property type="evidence" value="ECO:0007669"/>
    <property type="project" value="UniProtKB-ARBA"/>
</dbReference>
<evidence type="ECO:0000313" key="7">
    <source>
        <dbReference type="Proteomes" id="UP000092321"/>
    </source>
</evidence>
<reference evidence="7" key="1">
    <citation type="journal article" date="2016" name="Proc. Natl. Acad. Sci. U.S.A.">
        <title>Comparative genomics of biotechnologically important yeasts.</title>
        <authorList>
            <person name="Riley R."/>
            <person name="Haridas S."/>
            <person name="Wolfe K.H."/>
            <person name="Lopes M.R."/>
            <person name="Hittinger C.T."/>
            <person name="Goeker M."/>
            <person name="Salamov A.A."/>
            <person name="Wisecaver J.H."/>
            <person name="Long T.M."/>
            <person name="Calvey C.H."/>
            <person name="Aerts A.L."/>
            <person name="Barry K.W."/>
            <person name="Choi C."/>
            <person name="Clum A."/>
            <person name="Coughlan A.Y."/>
            <person name="Deshpande S."/>
            <person name="Douglass A.P."/>
            <person name="Hanson S.J."/>
            <person name="Klenk H.-P."/>
            <person name="LaButti K.M."/>
            <person name="Lapidus A."/>
            <person name="Lindquist E.A."/>
            <person name="Lipzen A.M."/>
            <person name="Meier-Kolthoff J.P."/>
            <person name="Ohm R.A."/>
            <person name="Otillar R.P."/>
            <person name="Pangilinan J.L."/>
            <person name="Peng Y."/>
            <person name="Rokas A."/>
            <person name="Rosa C.A."/>
            <person name="Scheuner C."/>
            <person name="Sibirny A.A."/>
            <person name="Slot J.C."/>
            <person name="Stielow J.B."/>
            <person name="Sun H."/>
            <person name="Kurtzman C.P."/>
            <person name="Blackwell M."/>
            <person name="Grigoriev I.V."/>
            <person name="Jeffries T.W."/>
        </authorList>
    </citation>
    <scope>NUCLEOTIDE SEQUENCE [LARGE SCALE GENOMIC DNA]</scope>
    <source>
        <strain evidence="7">NRRL Y-1626</strain>
    </source>
</reference>